<feature type="transmembrane region" description="Helical" evidence="6">
    <location>
        <begin position="53"/>
        <end position="75"/>
    </location>
</feature>
<feature type="transmembrane region" description="Helical" evidence="6">
    <location>
        <begin position="128"/>
        <end position="155"/>
    </location>
</feature>
<proteinExistence type="inferred from homology"/>
<evidence type="ECO:0000256" key="2">
    <source>
        <dbReference type="ARBA" id="ARBA00022692"/>
    </source>
</evidence>
<dbReference type="InterPro" id="IPR051784">
    <property type="entry name" value="Nod_factor_ABC_transporter"/>
</dbReference>
<sequence>MSTAGTLLPAVPRAARPRPAAPSAGRAVRAGVRDVGTMTAREVRRTLRSVDGLVTAFAIPVAIMLVFVVIFGGALDSSGDYIDYVVPGILVLCLGFGSAATATAVAQDMTSGTIDRFKTLPILGAAPLWGHVIASVLRNLASGVVVLGVAIALGFRPGADVLGWCAVLGFVVLTVLAFTWICAAAGLVLSVDATQALNSVFLFLPYLSSGFVAVGTMPAWLHGFADNQPFTPIIEALRGLLSGTPDAATIWTAVAWLVGFLVVSIALGSLAYRRRTAR</sequence>
<dbReference type="GO" id="GO:0046677">
    <property type="term" value="P:response to antibiotic"/>
    <property type="evidence" value="ECO:0007669"/>
    <property type="project" value="UniProtKB-KW"/>
</dbReference>
<dbReference type="RefSeq" id="WP_100349277.1">
    <property type="nucleotide sequence ID" value="NZ_PGTZ01000007.1"/>
</dbReference>
<feature type="transmembrane region" description="Helical" evidence="6">
    <location>
        <begin position="161"/>
        <end position="189"/>
    </location>
</feature>
<reference evidence="8 9" key="1">
    <citation type="submission" date="2017-11" db="EMBL/GenBank/DDBJ databases">
        <title>Genomic Encyclopedia of Archaeal and Bacterial Type Strains, Phase II (KMG-II): From Individual Species to Whole Genera.</title>
        <authorList>
            <person name="Goeker M."/>
        </authorList>
    </citation>
    <scope>NUCLEOTIDE SEQUENCE [LARGE SCALE GENOMIC DNA]</scope>
    <source>
        <strain evidence="8 9">DSM 22413</strain>
    </source>
</reference>
<dbReference type="PIRSF" id="PIRSF006648">
    <property type="entry name" value="DrrB"/>
    <property type="match status" value="1"/>
</dbReference>
<keyword evidence="5" id="KW-0046">Antibiotic resistance</keyword>
<evidence type="ECO:0000256" key="3">
    <source>
        <dbReference type="ARBA" id="ARBA00022989"/>
    </source>
</evidence>
<dbReference type="Pfam" id="PF01061">
    <property type="entry name" value="ABC2_membrane"/>
    <property type="match status" value="1"/>
</dbReference>
<gene>
    <name evidence="8" type="ORF">CLV34_1088</name>
</gene>
<comment type="subcellular location">
    <subcellularLocation>
        <location evidence="6">Cell membrane</location>
        <topology evidence="6">Multi-pass membrane protein</topology>
    </subcellularLocation>
    <subcellularLocation>
        <location evidence="1">Membrane</location>
        <topology evidence="1">Multi-pass membrane protein</topology>
    </subcellularLocation>
</comment>
<keyword evidence="6" id="KW-1003">Cell membrane</keyword>
<dbReference type="InterPro" id="IPR013525">
    <property type="entry name" value="ABC2_TM"/>
</dbReference>
<evidence type="ECO:0000256" key="5">
    <source>
        <dbReference type="ARBA" id="ARBA00023251"/>
    </source>
</evidence>
<feature type="transmembrane region" description="Helical" evidence="6">
    <location>
        <begin position="201"/>
        <end position="221"/>
    </location>
</feature>
<name>A0A2M8WRQ1_9MICO</name>
<evidence type="ECO:0000259" key="7">
    <source>
        <dbReference type="PROSITE" id="PS51012"/>
    </source>
</evidence>
<keyword evidence="2 6" id="KW-0812">Transmembrane</keyword>
<dbReference type="EMBL" id="PGTZ01000007">
    <property type="protein sequence ID" value="PJI93615.1"/>
    <property type="molecule type" value="Genomic_DNA"/>
</dbReference>
<evidence type="ECO:0000256" key="1">
    <source>
        <dbReference type="ARBA" id="ARBA00004141"/>
    </source>
</evidence>
<dbReference type="Proteomes" id="UP000231586">
    <property type="component" value="Unassembled WGS sequence"/>
</dbReference>
<dbReference type="PANTHER" id="PTHR43229:SF2">
    <property type="entry name" value="NODULATION PROTEIN J"/>
    <property type="match status" value="1"/>
</dbReference>
<feature type="transmembrane region" description="Helical" evidence="6">
    <location>
        <begin position="250"/>
        <end position="272"/>
    </location>
</feature>
<dbReference type="InterPro" id="IPR047817">
    <property type="entry name" value="ABC2_TM_bact-type"/>
</dbReference>
<dbReference type="PROSITE" id="PS51012">
    <property type="entry name" value="ABC_TM2"/>
    <property type="match status" value="1"/>
</dbReference>
<organism evidence="8 9">
    <name type="scientific">Luteimicrobium subarcticum</name>
    <dbReference type="NCBI Taxonomy" id="620910"/>
    <lineage>
        <taxon>Bacteria</taxon>
        <taxon>Bacillati</taxon>
        <taxon>Actinomycetota</taxon>
        <taxon>Actinomycetes</taxon>
        <taxon>Micrococcales</taxon>
        <taxon>Luteimicrobium</taxon>
    </lineage>
</organism>
<evidence type="ECO:0000256" key="4">
    <source>
        <dbReference type="ARBA" id="ARBA00023136"/>
    </source>
</evidence>
<evidence type="ECO:0000313" key="9">
    <source>
        <dbReference type="Proteomes" id="UP000231586"/>
    </source>
</evidence>
<dbReference type="OrthoDB" id="670210at2"/>
<keyword evidence="6" id="KW-0813">Transport</keyword>
<keyword evidence="3 6" id="KW-1133">Transmembrane helix</keyword>
<protein>
    <recommendedName>
        <fullName evidence="6">Transport permease protein</fullName>
    </recommendedName>
</protein>
<dbReference type="InterPro" id="IPR000412">
    <property type="entry name" value="ABC_2_transport"/>
</dbReference>
<keyword evidence="4 6" id="KW-0472">Membrane</keyword>
<evidence type="ECO:0000313" key="8">
    <source>
        <dbReference type="EMBL" id="PJI93615.1"/>
    </source>
</evidence>
<evidence type="ECO:0000256" key="6">
    <source>
        <dbReference type="RuleBase" id="RU361157"/>
    </source>
</evidence>
<accession>A0A2M8WRQ1</accession>
<dbReference type="PANTHER" id="PTHR43229">
    <property type="entry name" value="NODULATION PROTEIN J"/>
    <property type="match status" value="1"/>
</dbReference>
<comment type="similarity">
    <text evidence="6">Belongs to the ABC-2 integral membrane protein family.</text>
</comment>
<dbReference type="GO" id="GO:0140359">
    <property type="term" value="F:ABC-type transporter activity"/>
    <property type="evidence" value="ECO:0007669"/>
    <property type="project" value="InterPro"/>
</dbReference>
<comment type="caution">
    <text evidence="8">The sequence shown here is derived from an EMBL/GenBank/DDBJ whole genome shotgun (WGS) entry which is preliminary data.</text>
</comment>
<keyword evidence="9" id="KW-1185">Reference proteome</keyword>
<feature type="transmembrane region" description="Helical" evidence="6">
    <location>
        <begin position="81"/>
        <end position="107"/>
    </location>
</feature>
<dbReference type="AlphaFoldDB" id="A0A2M8WRQ1"/>
<feature type="domain" description="ABC transmembrane type-2" evidence="7">
    <location>
        <begin position="51"/>
        <end position="275"/>
    </location>
</feature>
<dbReference type="GO" id="GO:0043190">
    <property type="term" value="C:ATP-binding cassette (ABC) transporter complex"/>
    <property type="evidence" value="ECO:0007669"/>
    <property type="project" value="InterPro"/>
</dbReference>